<dbReference type="GO" id="GO:0005840">
    <property type="term" value="C:ribosome"/>
    <property type="evidence" value="ECO:0007669"/>
    <property type="project" value="UniProtKB-KW"/>
</dbReference>
<dbReference type="AlphaFoldDB" id="A0A147JYT3"/>
<dbReference type="GO" id="GO:0008270">
    <property type="term" value="F:zinc ion binding"/>
    <property type="evidence" value="ECO:0007669"/>
    <property type="project" value="UniProtKB-UniRule"/>
</dbReference>
<sequence length="93" mass="10702">MIIPKKIRTYCPSCRKHTEHSVSQLKKRAARPLSWGQRQFARVTAGYGSQPRSEQKKFSKTSKKVVLMLKCTVCKKSHPYKGFRSKGVKFEEG</sequence>
<keyword evidence="4" id="KW-0699">rRNA-binding</keyword>
<evidence type="ECO:0000256" key="3">
    <source>
        <dbReference type="ARBA" id="ARBA00023274"/>
    </source>
</evidence>
<evidence type="ECO:0000313" key="5">
    <source>
        <dbReference type="EMBL" id="KUO41765.1"/>
    </source>
</evidence>
<dbReference type="Pfam" id="PF00935">
    <property type="entry name" value="Ribosomal_L44"/>
    <property type="match status" value="1"/>
</dbReference>
<comment type="subunit">
    <text evidence="4">Part of the 50S ribosomal subunit.</text>
</comment>
<feature type="binding site" evidence="4">
    <location>
        <position position="74"/>
    </location>
    <ligand>
        <name>Zn(2+)</name>
        <dbReference type="ChEBI" id="CHEBI:29105"/>
    </ligand>
</feature>
<organism evidence="5 6">
    <name type="scientific">Hadarchaeum yellowstonense</name>
    <dbReference type="NCBI Taxonomy" id="1776334"/>
    <lineage>
        <taxon>Archaea</taxon>
        <taxon>Methanobacteriati</taxon>
        <taxon>Candidatus Hadarchaeota</taxon>
        <taxon>Candidatus Hadarchaeia</taxon>
        <taxon>Candidatus Hadarchaeales</taxon>
        <taxon>Candidatus Hadarchaeaceae</taxon>
        <taxon>Candidatus Hadarchaeum</taxon>
    </lineage>
</organism>
<dbReference type="Proteomes" id="UP000074294">
    <property type="component" value="Unassembled WGS sequence"/>
</dbReference>
<comment type="caution">
    <text evidence="5">The sequence shown here is derived from an EMBL/GenBank/DDBJ whole genome shotgun (WGS) entry which is preliminary data.</text>
</comment>
<keyword evidence="2 4" id="KW-0689">Ribosomal protein</keyword>
<dbReference type="InterPro" id="IPR053708">
    <property type="entry name" value="Ribosomal_LSU_eL42"/>
</dbReference>
<dbReference type="GO" id="GO:0006412">
    <property type="term" value="P:translation"/>
    <property type="evidence" value="ECO:0007669"/>
    <property type="project" value="UniProtKB-UniRule"/>
</dbReference>
<accession>A0A147JYT3</accession>
<dbReference type="EMBL" id="LQMQ01000014">
    <property type="protein sequence ID" value="KUO41765.1"/>
    <property type="molecule type" value="Genomic_DNA"/>
</dbReference>
<dbReference type="NCBIfam" id="NF004425">
    <property type="entry name" value="PRK05767.1"/>
    <property type="match status" value="1"/>
</dbReference>
<keyword evidence="4" id="KW-0863">Zinc-finger</keyword>
<dbReference type="Gene3D" id="3.10.450.80">
    <property type="match status" value="1"/>
</dbReference>
<gene>
    <name evidence="4" type="primary">rpl44e</name>
    <name evidence="5" type="ORF">APZ16_00370</name>
</gene>
<evidence type="ECO:0000256" key="1">
    <source>
        <dbReference type="ARBA" id="ARBA00009364"/>
    </source>
</evidence>
<dbReference type="InterPro" id="IPR011332">
    <property type="entry name" value="Ribosomal_zn-bd"/>
</dbReference>
<keyword evidence="4" id="KW-0862">Zinc</keyword>
<dbReference type="PANTHER" id="PTHR10369">
    <property type="entry name" value="60S RIBOSOMAL PROTEIN L36A/L44"/>
    <property type="match status" value="1"/>
</dbReference>
<dbReference type="InterPro" id="IPR000552">
    <property type="entry name" value="Ribosomal_eL44"/>
</dbReference>
<feature type="binding site" evidence="4">
    <location>
        <position position="11"/>
    </location>
    <ligand>
        <name>Zn(2+)</name>
        <dbReference type="ChEBI" id="CHEBI:29105"/>
    </ligand>
</feature>
<feature type="zinc finger region" description="C4-type" evidence="4">
    <location>
        <begin position="11"/>
        <end position="74"/>
    </location>
</feature>
<evidence type="ECO:0000256" key="4">
    <source>
        <dbReference type="HAMAP-Rule" id="MF_01476"/>
    </source>
</evidence>
<dbReference type="STRING" id="1776334.APZ16_00370"/>
<dbReference type="GO" id="GO:0070180">
    <property type="term" value="F:large ribosomal subunit rRNA binding"/>
    <property type="evidence" value="ECO:0007669"/>
    <property type="project" value="UniProtKB-UniRule"/>
</dbReference>
<dbReference type="HAMAP" id="MF_01476">
    <property type="entry name" value="Ribosomal_L44e"/>
    <property type="match status" value="1"/>
</dbReference>
<protein>
    <recommendedName>
        <fullName evidence="4">Large ribosomal subunit protein eL42</fullName>
    </recommendedName>
</protein>
<comment type="function">
    <text evidence="4">Binds to the 23S rRNA.</text>
</comment>
<evidence type="ECO:0000256" key="2">
    <source>
        <dbReference type="ARBA" id="ARBA00022980"/>
    </source>
</evidence>
<keyword evidence="3 4" id="KW-0687">Ribonucleoprotein</keyword>
<reference evidence="5 6" key="1">
    <citation type="journal article" date="2016" name="Nat. Microbiol.">
        <title>Genomic inference of the metabolism of cosmopolitan subsurface Archaea, Hadesarchaea.</title>
        <authorList>
            <person name="Baker B.J."/>
            <person name="Saw J.H."/>
            <person name="Lind A.E."/>
            <person name="Lazar C.S."/>
            <person name="Hinrichs K.-U."/>
            <person name="Teske A.P."/>
            <person name="Ettema T.J."/>
        </authorList>
    </citation>
    <scope>NUCLEOTIDE SEQUENCE [LARGE SCALE GENOMIC DNA]</scope>
</reference>
<dbReference type="GO" id="GO:1990904">
    <property type="term" value="C:ribonucleoprotein complex"/>
    <property type="evidence" value="ECO:0007669"/>
    <property type="project" value="UniProtKB-KW"/>
</dbReference>
<dbReference type="FunFam" id="3.10.450.80:FF:000001">
    <property type="entry name" value="60S ribosomal protein L44"/>
    <property type="match status" value="1"/>
</dbReference>
<dbReference type="GO" id="GO:0003735">
    <property type="term" value="F:structural constituent of ribosome"/>
    <property type="evidence" value="ECO:0007669"/>
    <property type="project" value="InterPro"/>
</dbReference>
<comment type="cofactor">
    <cofactor evidence="4">
        <name>Zn(2+)</name>
        <dbReference type="ChEBI" id="CHEBI:29105"/>
    </cofactor>
    <text evidence="4">Binds 1 zinc ion per subunit.</text>
</comment>
<feature type="binding site" evidence="4">
    <location>
        <position position="71"/>
    </location>
    <ligand>
        <name>Zn(2+)</name>
        <dbReference type="ChEBI" id="CHEBI:29105"/>
    </ligand>
</feature>
<name>A0A147JYT3_HADYE</name>
<evidence type="ECO:0000313" key="6">
    <source>
        <dbReference type="Proteomes" id="UP000074294"/>
    </source>
</evidence>
<keyword evidence="4" id="KW-0479">Metal-binding</keyword>
<feature type="binding site" evidence="4">
    <location>
        <position position="14"/>
    </location>
    <ligand>
        <name>Zn(2+)</name>
        <dbReference type="ChEBI" id="CHEBI:29105"/>
    </ligand>
</feature>
<dbReference type="SUPFAM" id="SSF57829">
    <property type="entry name" value="Zn-binding ribosomal proteins"/>
    <property type="match status" value="1"/>
</dbReference>
<comment type="similarity">
    <text evidence="1 4">Belongs to the eukaryotic ribosomal protein eL42 family.</text>
</comment>
<keyword evidence="4" id="KW-0694">RNA-binding</keyword>
<proteinExistence type="inferred from homology"/>